<dbReference type="EMBL" id="CP036264">
    <property type="protein sequence ID" value="QEF96389.1"/>
    <property type="molecule type" value="Genomic_DNA"/>
</dbReference>
<evidence type="ECO:0000313" key="2">
    <source>
        <dbReference type="EMBL" id="QEF96389.1"/>
    </source>
</evidence>
<keyword evidence="3" id="KW-1185">Reference proteome</keyword>
<name>A0A5B9M6D6_9BACT</name>
<evidence type="ECO:0000256" key="1">
    <source>
        <dbReference type="SAM" id="MobiDB-lite"/>
    </source>
</evidence>
<organism evidence="2 3">
    <name type="scientific">Stieleria maiorica</name>
    <dbReference type="NCBI Taxonomy" id="2795974"/>
    <lineage>
        <taxon>Bacteria</taxon>
        <taxon>Pseudomonadati</taxon>
        <taxon>Planctomycetota</taxon>
        <taxon>Planctomycetia</taxon>
        <taxon>Pirellulales</taxon>
        <taxon>Pirellulaceae</taxon>
        <taxon>Stieleria</taxon>
    </lineage>
</organism>
<protein>
    <submittedName>
        <fullName evidence="2">Uncharacterized protein</fullName>
    </submittedName>
</protein>
<sequence>MRPGGFPLATGENEMGEDSSLSTHGFCVPFGFQ</sequence>
<accession>A0A5B9M6D6</accession>
<feature type="region of interest" description="Disordered" evidence="1">
    <location>
        <begin position="1"/>
        <end position="33"/>
    </location>
</feature>
<gene>
    <name evidence="2" type="ORF">Mal15_04170</name>
</gene>
<proteinExistence type="predicted"/>
<dbReference type="KEGG" id="smam:Mal15_04170"/>
<dbReference type="AlphaFoldDB" id="A0A5B9M6D6"/>
<reference evidence="2 3" key="1">
    <citation type="submission" date="2019-02" db="EMBL/GenBank/DDBJ databases">
        <title>Planctomycetal bacteria perform biofilm scaping via a novel small molecule.</title>
        <authorList>
            <person name="Jeske O."/>
            <person name="Boedeker C."/>
            <person name="Wiegand S."/>
            <person name="Breitling P."/>
            <person name="Kallscheuer N."/>
            <person name="Jogler M."/>
            <person name="Rohde M."/>
            <person name="Petersen J."/>
            <person name="Medema M.H."/>
            <person name="Surup F."/>
            <person name="Jogler C."/>
        </authorList>
    </citation>
    <scope>NUCLEOTIDE SEQUENCE [LARGE SCALE GENOMIC DNA]</scope>
    <source>
        <strain evidence="2 3">Mal15</strain>
    </source>
</reference>
<evidence type="ECO:0000313" key="3">
    <source>
        <dbReference type="Proteomes" id="UP000321353"/>
    </source>
</evidence>
<dbReference type="Proteomes" id="UP000321353">
    <property type="component" value="Chromosome"/>
</dbReference>